<reference evidence="2" key="2">
    <citation type="journal article" date="2014" name="ISME J.">
        <title>Microbial stratification in low pH oxic and suboxic macroscopic growths along an acid mine drainage.</title>
        <authorList>
            <person name="Mendez-Garcia C."/>
            <person name="Mesa V."/>
            <person name="Sprenger R.R."/>
            <person name="Richter M."/>
            <person name="Diez M.S."/>
            <person name="Solano J."/>
            <person name="Bargiela R."/>
            <person name="Golyshina O.V."/>
            <person name="Manteca A."/>
            <person name="Ramos J.L."/>
            <person name="Gallego J.R."/>
            <person name="Llorente I."/>
            <person name="Martins Dos Santos V.A."/>
            <person name="Jensen O.N."/>
            <person name="Pelaez A.I."/>
            <person name="Sanchez J."/>
            <person name="Ferrer M."/>
        </authorList>
    </citation>
    <scope>NUCLEOTIDE SEQUENCE</scope>
</reference>
<evidence type="ECO:0000259" key="1">
    <source>
        <dbReference type="Pfam" id="PF01979"/>
    </source>
</evidence>
<dbReference type="SUPFAM" id="SSF51338">
    <property type="entry name" value="Composite domain of metallo-dependent hydrolases"/>
    <property type="match status" value="1"/>
</dbReference>
<feature type="domain" description="Amidohydrolase-related" evidence="1">
    <location>
        <begin position="5"/>
        <end position="61"/>
    </location>
</feature>
<dbReference type="EC" id="3.5.-.-" evidence="2"/>
<dbReference type="AlphaFoldDB" id="T1AIL9"/>
<sequence>MAIAAGVAPITAIQMATINCAQMYRIDHLVGSLSPGRAADVLVIDHPKSFNVEVVVAKGQVAAKAHRSLRPPRAPVRHPALLETMRRAPVRAGEIELRTTLSSPVRVLAIEM</sequence>
<dbReference type="InterPro" id="IPR011059">
    <property type="entry name" value="Metal-dep_hydrolase_composite"/>
</dbReference>
<feature type="non-terminal residue" evidence="2">
    <location>
        <position position="112"/>
    </location>
</feature>
<dbReference type="GO" id="GO:0016810">
    <property type="term" value="F:hydrolase activity, acting on carbon-nitrogen (but not peptide) bonds"/>
    <property type="evidence" value="ECO:0007669"/>
    <property type="project" value="InterPro"/>
</dbReference>
<proteinExistence type="predicted"/>
<name>T1AIL9_9ZZZZ</name>
<accession>T1AIL9</accession>
<dbReference type="Pfam" id="PF01979">
    <property type="entry name" value="Amidohydro_1"/>
    <property type="match status" value="1"/>
</dbReference>
<reference evidence="2" key="1">
    <citation type="submission" date="2013-08" db="EMBL/GenBank/DDBJ databases">
        <authorList>
            <person name="Mendez C."/>
            <person name="Richter M."/>
            <person name="Ferrer M."/>
            <person name="Sanchez J."/>
        </authorList>
    </citation>
    <scope>NUCLEOTIDE SEQUENCE</scope>
</reference>
<evidence type="ECO:0000313" key="2">
    <source>
        <dbReference type="EMBL" id="EQD57112.1"/>
    </source>
</evidence>
<dbReference type="Gene3D" id="3.20.20.140">
    <property type="entry name" value="Metal-dependent hydrolases"/>
    <property type="match status" value="1"/>
</dbReference>
<keyword evidence="2" id="KW-0378">Hydrolase</keyword>
<gene>
    <name evidence="2" type="ORF">B2A_04963</name>
</gene>
<dbReference type="EMBL" id="AUZZ01003390">
    <property type="protein sequence ID" value="EQD57112.1"/>
    <property type="molecule type" value="Genomic_DNA"/>
</dbReference>
<comment type="caution">
    <text evidence="2">The sequence shown here is derived from an EMBL/GenBank/DDBJ whole genome shotgun (WGS) entry which is preliminary data.</text>
</comment>
<organism evidence="2">
    <name type="scientific">mine drainage metagenome</name>
    <dbReference type="NCBI Taxonomy" id="410659"/>
    <lineage>
        <taxon>unclassified sequences</taxon>
        <taxon>metagenomes</taxon>
        <taxon>ecological metagenomes</taxon>
    </lineage>
</organism>
<dbReference type="InterPro" id="IPR006680">
    <property type="entry name" value="Amidohydro-rel"/>
</dbReference>
<dbReference type="Gene3D" id="2.30.40.10">
    <property type="entry name" value="Urease, subunit C, domain 1"/>
    <property type="match status" value="1"/>
</dbReference>
<protein>
    <submittedName>
        <fullName evidence="2">Amidohydrolase 1 domain protein</fullName>
        <ecNumber evidence="2">3.5.-.-</ecNumber>
    </submittedName>
</protein>